<reference evidence="1" key="2">
    <citation type="submission" date="2020-09" db="EMBL/GenBank/DDBJ databases">
        <authorList>
            <person name="Sun Q."/>
            <person name="Zhou Y."/>
        </authorList>
    </citation>
    <scope>NUCLEOTIDE SEQUENCE</scope>
    <source>
        <strain evidence="1">CGMCC 4.7278</strain>
    </source>
</reference>
<proteinExistence type="predicted"/>
<dbReference type="Proteomes" id="UP000612956">
    <property type="component" value="Unassembled WGS sequence"/>
</dbReference>
<dbReference type="EMBL" id="BMMW01000001">
    <property type="protein sequence ID" value="GGK38587.1"/>
    <property type="molecule type" value="Genomic_DNA"/>
</dbReference>
<gene>
    <name evidence="1" type="ORF">GCM10011591_07910</name>
</gene>
<evidence type="ECO:0000313" key="1">
    <source>
        <dbReference type="EMBL" id="GGK38587.1"/>
    </source>
</evidence>
<dbReference type="RefSeq" id="WP_188827343.1">
    <property type="nucleotide sequence ID" value="NZ_BMMW01000001.1"/>
</dbReference>
<dbReference type="AlphaFoldDB" id="A0A917QAL8"/>
<name>A0A917QAL8_9NOCA</name>
<keyword evidence="2" id="KW-1185">Reference proteome</keyword>
<comment type="caution">
    <text evidence="1">The sequence shown here is derived from an EMBL/GenBank/DDBJ whole genome shotgun (WGS) entry which is preliminary data.</text>
</comment>
<reference evidence="1" key="1">
    <citation type="journal article" date="2014" name="Int. J. Syst. Evol. Microbiol.">
        <title>Complete genome sequence of Corynebacterium casei LMG S-19264T (=DSM 44701T), isolated from a smear-ripened cheese.</title>
        <authorList>
            <consortium name="US DOE Joint Genome Institute (JGI-PGF)"/>
            <person name="Walter F."/>
            <person name="Albersmeier A."/>
            <person name="Kalinowski J."/>
            <person name="Ruckert C."/>
        </authorList>
    </citation>
    <scope>NUCLEOTIDE SEQUENCE</scope>
    <source>
        <strain evidence="1">CGMCC 4.7278</strain>
    </source>
</reference>
<organism evidence="1 2">
    <name type="scientific">Nocardia camponoti</name>
    <dbReference type="NCBI Taxonomy" id="1616106"/>
    <lineage>
        <taxon>Bacteria</taxon>
        <taxon>Bacillati</taxon>
        <taxon>Actinomycetota</taxon>
        <taxon>Actinomycetes</taxon>
        <taxon>Mycobacteriales</taxon>
        <taxon>Nocardiaceae</taxon>
        <taxon>Nocardia</taxon>
    </lineage>
</organism>
<evidence type="ECO:0008006" key="3">
    <source>
        <dbReference type="Google" id="ProtNLM"/>
    </source>
</evidence>
<protein>
    <recommendedName>
        <fullName evidence="3">ESX-1 secretion-associated protein</fullName>
    </recommendedName>
</protein>
<evidence type="ECO:0000313" key="2">
    <source>
        <dbReference type="Proteomes" id="UP000612956"/>
    </source>
</evidence>
<accession>A0A917QAL8</accession>
<sequence>MGEILRADAEALRTMAGAVRGEAGKIGKPSPAEAISAVAAGMPNSVIGAAAAGAGEPIMSSFLRMAAQLNSLADAATSSATSYEDMDAAFKAQLERYLHPGA</sequence>